<comment type="caution">
    <text evidence="2">The sequence shown here is derived from an EMBL/GenBank/DDBJ whole genome shotgun (WGS) entry which is preliminary data.</text>
</comment>
<evidence type="ECO:0000256" key="1">
    <source>
        <dbReference type="SAM" id="Phobius"/>
    </source>
</evidence>
<dbReference type="PANTHER" id="PTHR46891:SF7">
    <property type="entry name" value="SERPENTINE RECEPTOR, CLASS H"/>
    <property type="match status" value="1"/>
</dbReference>
<feature type="transmembrane region" description="Helical" evidence="1">
    <location>
        <begin position="20"/>
        <end position="42"/>
    </location>
</feature>
<keyword evidence="1" id="KW-0812">Transmembrane</keyword>
<evidence type="ECO:0000313" key="3">
    <source>
        <dbReference type="Proteomes" id="UP000494206"/>
    </source>
</evidence>
<dbReference type="EMBL" id="CADEPM010000001">
    <property type="protein sequence ID" value="CAB3398429.1"/>
    <property type="molecule type" value="Genomic_DNA"/>
</dbReference>
<proteinExistence type="predicted"/>
<keyword evidence="1" id="KW-0472">Membrane</keyword>
<feature type="transmembrane region" description="Helical" evidence="1">
    <location>
        <begin position="139"/>
        <end position="159"/>
    </location>
</feature>
<keyword evidence="1" id="KW-1133">Transmembrane helix</keyword>
<dbReference type="AlphaFoldDB" id="A0A8S1EG01"/>
<feature type="transmembrane region" description="Helical" evidence="1">
    <location>
        <begin position="198"/>
        <end position="226"/>
    </location>
</feature>
<dbReference type="OrthoDB" id="5824920at2759"/>
<dbReference type="Pfam" id="PF10318">
    <property type="entry name" value="7TM_GPCR_Srh"/>
    <property type="match status" value="1"/>
</dbReference>
<feature type="transmembrane region" description="Helical" evidence="1">
    <location>
        <begin position="280"/>
        <end position="304"/>
    </location>
</feature>
<accession>A0A8S1EG01</accession>
<reference evidence="2 3" key="1">
    <citation type="submission" date="2020-04" db="EMBL/GenBank/DDBJ databases">
        <authorList>
            <person name="Laetsch R D."/>
            <person name="Stevens L."/>
            <person name="Kumar S."/>
            <person name="Blaxter L. M."/>
        </authorList>
    </citation>
    <scope>NUCLEOTIDE SEQUENCE [LARGE SCALE GENOMIC DNA]</scope>
</reference>
<name>A0A8S1EG01_9PELO</name>
<organism evidence="2 3">
    <name type="scientific">Caenorhabditis bovis</name>
    <dbReference type="NCBI Taxonomy" id="2654633"/>
    <lineage>
        <taxon>Eukaryota</taxon>
        <taxon>Metazoa</taxon>
        <taxon>Ecdysozoa</taxon>
        <taxon>Nematoda</taxon>
        <taxon>Chromadorea</taxon>
        <taxon>Rhabditida</taxon>
        <taxon>Rhabditina</taxon>
        <taxon>Rhabditomorpha</taxon>
        <taxon>Rhabditoidea</taxon>
        <taxon>Rhabditidae</taxon>
        <taxon>Peloderinae</taxon>
        <taxon>Caenorhabditis</taxon>
    </lineage>
</organism>
<dbReference type="Proteomes" id="UP000494206">
    <property type="component" value="Unassembled WGS sequence"/>
</dbReference>
<feature type="transmembrane region" description="Helical" evidence="1">
    <location>
        <begin position="247"/>
        <end position="274"/>
    </location>
</feature>
<evidence type="ECO:0000313" key="2">
    <source>
        <dbReference type="EMBL" id="CAB3398429.1"/>
    </source>
</evidence>
<sequence>MVAIVDPLLCLQSAPPLFRILMHSLHSLTIPLYGLSFYSLIMKTPKTLKIYKNYLLWHTFGNFAFELYVSTLMLPMVYLPYPVFRCTGLLMYLNLSGHLQFYLLMYLIVQIGLSILEMFRYRFNAAMNEETKTTIAVRIFFYMFYFLALALPVLGIGALPRCVRHQEFYKEKLFEKFPNASREILCHNTVISPPIDEIVLFTTVVLIVLLCAVSSLIVLTTTTGIVRKLGEMKKSMSTRTLQMQKMLFVSIAVQGSIHLIMLLIPVSIFIYAIVSTLDNYLNGYFAILTISFHGSLSTIAMIIFTKPVQDGVLYALRFIYKPKHARLRLQSVASLSPKLTMTKIDNS</sequence>
<evidence type="ECO:0008006" key="4">
    <source>
        <dbReference type="Google" id="ProtNLM"/>
    </source>
</evidence>
<gene>
    <name evidence="2" type="ORF">CBOVIS_LOCUS1702</name>
</gene>
<keyword evidence="3" id="KW-1185">Reference proteome</keyword>
<dbReference type="InterPro" id="IPR019422">
    <property type="entry name" value="7TM_GPCR_serpentine_rcpt_Srh"/>
</dbReference>
<dbReference type="PANTHER" id="PTHR46891">
    <property type="entry name" value="SERPENTINE RECEPTOR, CLASS H-RELATED"/>
    <property type="match status" value="1"/>
</dbReference>
<protein>
    <recommendedName>
        <fullName evidence="4">Serpentine Receptor, class H</fullName>
    </recommendedName>
</protein>
<feature type="transmembrane region" description="Helical" evidence="1">
    <location>
        <begin position="99"/>
        <end position="119"/>
    </location>
</feature>
<feature type="transmembrane region" description="Helical" evidence="1">
    <location>
        <begin position="54"/>
        <end position="79"/>
    </location>
</feature>